<keyword evidence="2 4" id="KW-0238">DNA-binding</keyword>
<dbReference type="InterPro" id="IPR036271">
    <property type="entry name" value="Tet_transcr_reg_TetR-rel_C_sf"/>
</dbReference>
<protein>
    <submittedName>
        <fullName evidence="6">TetR/AcrR family transcriptional regulator</fullName>
    </submittedName>
</protein>
<proteinExistence type="predicted"/>
<dbReference type="InterPro" id="IPR009057">
    <property type="entry name" value="Homeodomain-like_sf"/>
</dbReference>
<dbReference type="GO" id="GO:0003677">
    <property type="term" value="F:DNA binding"/>
    <property type="evidence" value="ECO:0007669"/>
    <property type="project" value="UniProtKB-UniRule"/>
</dbReference>
<dbReference type="InterPro" id="IPR001647">
    <property type="entry name" value="HTH_TetR"/>
</dbReference>
<evidence type="ECO:0000259" key="5">
    <source>
        <dbReference type="PROSITE" id="PS50977"/>
    </source>
</evidence>
<dbReference type="PROSITE" id="PS50977">
    <property type="entry name" value="HTH_TETR_2"/>
    <property type="match status" value="1"/>
</dbReference>
<accession>A0A7G5DVH3</accession>
<feature type="domain" description="HTH tetR-type" evidence="5">
    <location>
        <begin position="9"/>
        <end position="69"/>
    </location>
</feature>
<dbReference type="Gene3D" id="1.10.10.60">
    <property type="entry name" value="Homeodomain-like"/>
    <property type="match status" value="1"/>
</dbReference>
<sequence>MRYSAEHKAETRERLLANSGAIAKQHGFAVTGVDALMKTLGLTGAAFYSHFPSKDALFAELIERELRNSLSRLGGEPGDAGRDKLQRCLAAYLSLAHVEQPDRGCVLPALGAEIARADESVRQRTEQQILQLQTTWAEIIGDPQVAWTILAQCLGSLLLARMMASQESRQQVLGASLDMLEHTLKPVGQAPIPLP</sequence>
<reference evidence="6 7" key="1">
    <citation type="journal article" date="2020" name="G3 (Bethesda)">
        <title>CeMbio - The Caenorhabditis elegans Microbiome Resource.</title>
        <authorList>
            <person name="Dirksen P."/>
            <person name="Assie A."/>
            <person name="Zimmermann J."/>
            <person name="Zhang F."/>
            <person name="Tietje A.M."/>
            <person name="Marsh S.A."/>
            <person name="Felix M.A."/>
            <person name="Shapira M."/>
            <person name="Kaleta C."/>
            <person name="Schulenburg H."/>
            <person name="Samuel B."/>
        </authorList>
    </citation>
    <scope>NUCLEOTIDE SEQUENCE [LARGE SCALE GENOMIC DNA]</scope>
    <source>
        <strain evidence="6 7">MSPm1</strain>
    </source>
</reference>
<evidence type="ECO:0000313" key="6">
    <source>
        <dbReference type="EMBL" id="QMV65748.1"/>
    </source>
</evidence>
<evidence type="ECO:0000313" key="7">
    <source>
        <dbReference type="Proteomes" id="UP000515276"/>
    </source>
</evidence>
<organism evidence="6 7">
    <name type="scientific">Pseudomonas berkeleyensis</name>
    <dbReference type="NCBI Taxonomy" id="2726956"/>
    <lineage>
        <taxon>Bacteria</taxon>
        <taxon>Pseudomonadati</taxon>
        <taxon>Pseudomonadota</taxon>
        <taxon>Gammaproteobacteria</taxon>
        <taxon>Pseudomonadales</taxon>
        <taxon>Pseudomonadaceae</taxon>
        <taxon>Pseudomonas</taxon>
    </lineage>
</organism>
<dbReference type="Gene3D" id="1.10.357.10">
    <property type="entry name" value="Tetracycline Repressor, domain 2"/>
    <property type="match status" value="1"/>
</dbReference>
<feature type="DNA-binding region" description="H-T-H motif" evidence="4">
    <location>
        <begin position="32"/>
        <end position="51"/>
    </location>
</feature>
<evidence type="ECO:0000256" key="4">
    <source>
        <dbReference type="PROSITE-ProRule" id="PRU00335"/>
    </source>
</evidence>
<gene>
    <name evidence="6" type="ORF">HS968_12095</name>
</gene>
<dbReference type="RefSeq" id="WP_182371425.1">
    <property type="nucleotide sequence ID" value="NZ_CP059139.1"/>
</dbReference>
<dbReference type="PANTHER" id="PTHR47506">
    <property type="entry name" value="TRANSCRIPTIONAL REGULATORY PROTEIN"/>
    <property type="match status" value="1"/>
</dbReference>
<dbReference type="EMBL" id="CP059139">
    <property type="protein sequence ID" value="QMV65748.1"/>
    <property type="molecule type" value="Genomic_DNA"/>
</dbReference>
<keyword evidence="7" id="KW-1185">Reference proteome</keyword>
<dbReference type="AlphaFoldDB" id="A0A7G5DVH3"/>
<evidence type="ECO:0000256" key="2">
    <source>
        <dbReference type="ARBA" id="ARBA00023125"/>
    </source>
</evidence>
<keyword evidence="3" id="KW-0804">Transcription</keyword>
<dbReference type="PANTHER" id="PTHR47506:SF7">
    <property type="entry name" value="TRANSCRIPTIONAL REGULATORY PROTEIN"/>
    <property type="match status" value="1"/>
</dbReference>
<keyword evidence="1" id="KW-0805">Transcription regulation</keyword>
<evidence type="ECO:0000256" key="3">
    <source>
        <dbReference type="ARBA" id="ARBA00023163"/>
    </source>
</evidence>
<dbReference type="SUPFAM" id="SSF48498">
    <property type="entry name" value="Tetracyclin repressor-like, C-terminal domain"/>
    <property type="match status" value="1"/>
</dbReference>
<name>A0A7G5DVH3_9PSED</name>
<dbReference type="SUPFAM" id="SSF46689">
    <property type="entry name" value="Homeodomain-like"/>
    <property type="match status" value="1"/>
</dbReference>
<evidence type="ECO:0000256" key="1">
    <source>
        <dbReference type="ARBA" id="ARBA00023015"/>
    </source>
</evidence>
<dbReference type="Proteomes" id="UP000515276">
    <property type="component" value="Chromosome"/>
</dbReference>
<dbReference type="Pfam" id="PF00440">
    <property type="entry name" value="TetR_N"/>
    <property type="match status" value="1"/>
</dbReference>